<dbReference type="CDD" id="cd02976">
    <property type="entry name" value="NrdH"/>
    <property type="match status" value="1"/>
</dbReference>
<evidence type="ECO:0000313" key="3">
    <source>
        <dbReference type="EMBL" id="MBA8921282.1"/>
    </source>
</evidence>
<dbReference type="InterPro" id="IPR002109">
    <property type="entry name" value="Glutaredoxin"/>
</dbReference>
<dbReference type="Pfam" id="PF00462">
    <property type="entry name" value="Glutaredoxin"/>
    <property type="match status" value="1"/>
</dbReference>
<dbReference type="SUPFAM" id="SSF52833">
    <property type="entry name" value="Thioredoxin-like"/>
    <property type="match status" value="1"/>
</dbReference>
<keyword evidence="4" id="KW-1185">Reference proteome</keyword>
<evidence type="ECO:0000313" key="5">
    <source>
        <dbReference type="Proteomes" id="UP000546252"/>
    </source>
</evidence>
<comment type="caution">
    <text evidence="2">The sequence shown here is derived from an EMBL/GenBank/DDBJ whole genome shotgun (WGS) entry which is preliminary data.</text>
</comment>
<dbReference type="EMBL" id="LQBM01000003">
    <property type="protein sequence ID" value="KUG58862.1"/>
    <property type="molecule type" value="Genomic_DNA"/>
</dbReference>
<dbReference type="PROSITE" id="PS51354">
    <property type="entry name" value="GLUTAREDOXIN_2"/>
    <property type="match status" value="1"/>
</dbReference>
<accession>A0A0W8IFY7</accession>
<dbReference type="Proteomes" id="UP000054023">
    <property type="component" value="Unassembled WGS sequence"/>
</dbReference>
<evidence type="ECO:0000313" key="2">
    <source>
        <dbReference type="EMBL" id="KUG58862.1"/>
    </source>
</evidence>
<dbReference type="OrthoDB" id="8991911at2"/>
<proteinExistence type="predicted"/>
<gene>
    <name evidence="2" type="ORF">AVL63_02185</name>
    <name evidence="3" type="ORF">HNR24_001215</name>
</gene>
<protein>
    <submittedName>
        <fullName evidence="3">Glutaredoxin-like protein</fullName>
    </submittedName>
    <submittedName>
        <fullName evidence="2">NrdH-redoxin</fullName>
    </submittedName>
</protein>
<dbReference type="Gene3D" id="3.40.30.10">
    <property type="entry name" value="Glutaredoxin"/>
    <property type="match status" value="1"/>
</dbReference>
<name>A0A0W8IFY7_9MICC</name>
<evidence type="ECO:0000313" key="4">
    <source>
        <dbReference type="Proteomes" id="UP000054023"/>
    </source>
</evidence>
<reference evidence="3 5" key="3">
    <citation type="submission" date="2020-08" db="EMBL/GenBank/DDBJ databases">
        <title>Sequencing the genomes of 1000 actinobacteria strains.</title>
        <authorList>
            <person name="Klenk H.-P."/>
        </authorList>
    </citation>
    <scope>NUCLEOTIDE SEQUENCE [LARGE SCALE GENOMIC DNA]</scope>
    <source>
        <strain evidence="3 5">DSM 19081</strain>
    </source>
</reference>
<evidence type="ECO:0000259" key="1">
    <source>
        <dbReference type="Pfam" id="PF00462"/>
    </source>
</evidence>
<organism evidence="2 4">
    <name type="scientific">Nesterenkonia jeotgali</name>
    <dbReference type="NCBI Taxonomy" id="317018"/>
    <lineage>
        <taxon>Bacteria</taxon>
        <taxon>Bacillati</taxon>
        <taxon>Actinomycetota</taxon>
        <taxon>Actinomycetes</taxon>
        <taxon>Micrococcales</taxon>
        <taxon>Micrococcaceae</taxon>
        <taxon>Nesterenkonia</taxon>
    </lineage>
</organism>
<dbReference type="STRING" id="317018.AVL63_02185"/>
<sequence length="86" mass="9738">MTEQTKIRMFGADWCRDCRRTKAQLDALKIEYDYIDLEQDAAAAQVAEDISGRKQIPVVLYPDGSHQVEPSNADVEAKLRELLLAD</sequence>
<feature type="domain" description="Glutaredoxin" evidence="1">
    <location>
        <begin position="9"/>
        <end position="61"/>
    </location>
</feature>
<dbReference type="Proteomes" id="UP000546252">
    <property type="component" value="Unassembled WGS sequence"/>
</dbReference>
<dbReference type="InterPro" id="IPR036249">
    <property type="entry name" value="Thioredoxin-like_sf"/>
</dbReference>
<dbReference type="EMBL" id="JACJIH010000001">
    <property type="protein sequence ID" value="MBA8921282.1"/>
    <property type="molecule type" value="Genomic_DNA"/>
</dbReference>
<dbReference type="RefSeq" id="WP_058888544.1">
    <property type="nucleotide sequence ID" value="NZ_BAAAKT010000004.1"/>
</dbReference>
<reference evidence="4" key="2">
    <citation type="submission" date="2015-12" db="EMBL/GenBank/DDBJ databases">
        <authorList>
            <person name="Nair G.R."/>
            <person name="Kaur G."/>
            <person name="Mayilraj S."/>
        </authorList>
    </citation>
    <scope>NUCLEOTIDE SEQUENCE [LARGE SCALE GENOMIC DNA]</scope>
    <source>
        <strain evidence="4">CD08_7</strain>
    </source>
</reference>
<dbReference type="AlphaFoldDB" id="A0A0W8IFY7"/>
<reference evidence="2" key="1">
    <citation type="submission" date="2015-12" db="EMBL/GenBank/DDBJ databases">
        <authorList>
            <person name="Shamseldin A."/>
            <person name="Moawad H."/>
            <person name="Abd El-Rahim W.M."/>
            <person name="Sadowsky M.J."/>
        </authorList>
    </citation>
    <scope>NUCLEOTIDE SEQUENCE [LARGE SCALE GENOMIC DNA]</scope>
    <source>
        <strain evidence="2">CD08_7</strain>
    </source>
</reference>